<sequence>MPTPTAPNLLAEVRAEMGRKGFTAGRLAAASDINPATLSRRLAERSPLTVPELLRICDALGVSLETLAARAEAVSAA</sequence>
<dbReference type="RefSeq" id="WP_386053518.1">
    <property type="nucleotide sequence ID" value="NZ_JBHTKH010000009.1"/>
</dbReference>
<dbReference type="PROSITE" id="PS50943">
    <property type="entry name" value="HTH_CROC1"/>
    <property type="match status" value="1"/>
</dbReference>
<dbReference type="Proteomes" id="UP001597046">
    <property type="component" value="Unassembled WGS sequence"/>
</dbReference>
<protein>
    <submittedName>
        <fullName evidence="2">Helix-turn-helix domain-containing protein</fullName>
    </submittedName>
</protein>
<dbReference type="InterPro" id="IPR001387">
    <property type="entry name" value="Cro/C1-type_HTH"/>
</dbReference>
<dbReference type="Pfam" id="PF13443">
    <property type="entry name" value="HTH_26"/>
    <property type="match status" value="1"/>
</dbReference>
<dbReference type="Gene3D" id="1.10.260.40">
    <property type="entry name" value="lambda repressor-like DNA-binding domains"/>
    <property type="match status" value="1"/>
</dbReference>
<dbReference type="EMBL" id="JBHTKH010000009">
    <property type="protein sequence ID" value="MFD1055481.1"/>
    <property type="molecule type" value="Genomic_DNA"/>
</dbReference>
<dbReference type="CDD" id="cd00093">
    <property type="entry name" value="HTH_XRE"/>
    <property type="match status" value="1"/>
</dbReference>
<gene>
    <name evidence="2" type="ORF">ACFQ2V_14290</name>
</gene>
<keyword evidence="3" id="KW-1185">Reference proteome</keyword>
<reference evidence="3" key="1">
    <citation type="journal article" date="2019" name="Int. J. Syst. Evol. Microbiol.">
        <title>The Global Catalogue of Microorganisms (GCM) 10K type strain sequencing project: providing services to taxonomists for standard genome sequencing and annotation.</title>
        <authorList>
            <consortium name="The Broad Institute Genomics Platform"/>
            <consortium name="The Broad Institute Genome Sequencing Center for Infectious Disease"/>
            <person name="Wu L."/>
            <person name="Ma J."/>
        </authorList>
    </citation>
    <scope>NUCLEOTIDE SEQUENCE [LARGE SCALE GENOMIC DNA]</scope>
    <source>
        <strain evidence="3">CCUG 57508</strain>
    </source>
</reference>
<dbReference type="SMART" id="SM00530">
    <property type="entry name" value="HTH_XRE"/>
    <property type="match status" value="1"/>
</dbReference>
<evidence type="ECO:0000313" key="2">
    <source>
        <dbReference type="EMBL" id="MFD1055481.1"/>
    </source>
</evidence>
<comment type="caution">
    <text evidence="2">The sequence shown here is derived from an EMBL/GenBank/DDBJ whole genome shotgun (WGS) entry which is preliminary data.</text>
</comment>
<name>A0ABW3MY00_9MICO</name>
<feature type="domain" description="HTH cro/C1-type" evidence="1">
    <location>
        <begin position="13"/>
        <end position="67"/>
    </location>
</feature>
<dbReference type="InterPro" id="IPR010982">
    <property type="entry name" value="Lambda_DNA-bd_dom_sf"/>
</dbReference>
<dbReference type="SUPFAM" id="SSF47413">
    <property type="entry name" value="lambda repressor-like DNA-binding domains"/>
    <property type="match status" value="1"/>
</dbReference>
<accession>A0ABW3MY00</accession>
<evidence type="ECO:0000313" key="3">
    <source>
        <dbReference type="Proteomes" id="UP001597046"/>
    </source>
</evidence>
<proteinExistence type="predicted"/>
<evidence type="ECO:0000259" key="1">
    <source>
        <dbReference type="PROSITE" id="PS50943"/>
    </source>
</evidence>
<organism evidence="2 3">
    <name type="scientific">Terrabacter terrigena</name>
    <dbReference type="NCBI Taxonomy" id="574718"/>
    <lineage>
        <taxon>Bacteria</taxon>
        <taxon>Bacillati</taxon>
        <taxon>Actinomycetota</taxon>
        <taxon>Actinomycetes</taxon>
        <taxon>Micrococcales</taxon>
        <taxon>Intrasporangiaceae</taxon>
        <taxon>Terrabacter</taxon>
    </lineage>
</organism>